<keyword evidence="1" id="KW-0812">Transmembrane</keyword>
<organism evidence="2 3">
    <name type="scientific">Macrolepiota fuliginosa MF-IS2</name>
    <dbReference type="NCBI Taxonomy" id="1400762"/>
    <lineage>
        <taxon>Eukaryota</taxon>
        <taxon>Fungi</taxon>
        <taxon>Dikarya</taxon>
        <taxon>Basidiomycota</taxon>
        <taxon>Agaricomycotina</taxon>
        <taxon>Agaricomycetes</taxon>
        <taxon>Agaricomycetidae</taxon>
        <taxon>Agaricales</taxon>
        <taxon>Agaricineae</taxon>
        <taxon>Agaricaceae</taxon>
        <taxon>Macrolepiota</taxon>
    </lineage>
</organism>
<keyword evidence="1" id="KW-0472">Membrane</keyword>
<proteinExistence type="predicted"/>
<sequence>MPHVKASSFGGSNVYSVVQYKMTSILDLTSLALQSSNYQQVHMKPILAVLTASAIAFFTAPVALGTPMSSSLTARADAAQICLRICCPEQQECAEGWTAVKQGGCWTCCRDPPPPSNVSEGAGLAAAAINLAVQHNMK</sequence>
<accession>A0A9P5X3V2</accession>
<evidence type="ECO:0000256" key="1">
    <source>
        <dbReference type="SAM" id="Phobius"/>
    </source>
</evidence>
<evidence type="ECO:0000313" key="2">
    <source>
        <dbReference type="EMBL" id="KAF9442901.1"/>
    </source>
</evidence>
<keyword evidence="3" id="KW-1185">Reference proteome</keyword>
<evidence type="ECO:0000313" key="3">
    <source>
        <dbReference type="Proteomes" id="UP000807342"/>
    </source>
</evidence>
<dbReference type="AlphaFoldDB" id="A0A9P5X3V2"/>
<dbReference type="OrthoDB" id="3118353at2759"/>
<name>A0A9P5X3V2_9AGAR</name>
<feature type="transmembrane region" description="Helical" evidence="1">
    <location>
        <begin position="46"/>
        <end position="65"/>
    </location>
</feature>
<keyword evidence="1" id="KW-1133">Transmembrane helix</keyword>
<dbReference type="EMBL" id="MU151548">
    <property type="protein sequence ID" value="KAF9442901.1"/>
    <property type="molecule type" value="Genomic_DNA"/>
</dbReference>
<protein>
    <submittedName>
        <fullName evidence="2">Uncharacterized protein</fullName>
    </submittedName>
</protein>
<reference evidence="2" key="1">
    <citation type="submission" date="2020-11" db="EMBL/GenBank/DDBJ databases">
        <authorList>
            <consortium name="DOE Joint Genome Institute"/>
            <person name="Ahrendt S."/>
            <person name="Riley R."/>
            <person name="Andreopoulos W."/>
            <person name="Labutti K."/>
            <person name="Pangilinan J."/>
            <person name="Ruiz-Duenas F.J."/>
            <person name="Barrasa J.M."/>
            <person name="Sanchez-Garcia M."/>
            <person name="Camarero S."/>
            <person name="Miyauchi S."/>
            <person name="Serrano A."/>
            <person name="Linde D."/>
            <person name="Babiker R."/>
            <person name="Drula E."/>
            <person name="Ayuso-Fernandez I."/>
            <person name="Pacheco R."/>
            <person name="Padilla G."/>
            <person name="Ferreira P."/>
            <person name="Barriuso J."/>
            <person name="Kellner H."/>
            <person name="Castanera R."/>
            <person name="Alfaro M."/>
            <person name="Ramirez L."/>
            <person name="Pisabarro A.G."/>
            <person name="Kuo A."/>
            <person name="Tritt A."/>
            <person name="Lipzen A."/>
            <person name="He G."/>
            <person name="Yan M."/>
            <person name="Ng V."/>
            <person name="Cullen D."/>
            <person name="Martin F."/>
            <person name="Rosso M.-N."/>
            <person name="Henrissat B."/>
            <person name="Hibbett D."/>
            <person name="Martinez A.T."/>
            <person name="Grigoriev I.V."/>
        </authorList>
    </citation>
    <scope>NUCLEOTIDE SEQUENCE</scope>
    <source>
        <strain evidence="2">MF-IS2</strain>
    </source>
</reference>
<comment type="caution">
    <text evidence="2">The sequence shown here is derived from an EMBL/GenBank/DDBJ whole genome shotgun (WGS) entry which is preliminary data.</text>
</comment>
<gene>
    <name evidence="2" type="ORF">P691DRAFT_764771</name>
</gene>
<dbReference type="Proteomes" id="UP000807342">
    <property type="component" value="Unassembled WGS sequence"/>
</dbReference>